<gene>
    <name evidence="1" type="ORF">SAMN05421849_0188</name>
</gene>
<proteinExistence type="predicted"/>
<organism evidence="1 2">
    <name type="scientific">Pontibaca methylaminivorans</name>
    <dbReference type="NCBI Taxonomy" id="515897"/>
    <lineage>
        <taxon>Bacteria</taxon>
        <taxon>Pseudomonadati</taxon>
        <taxon>Pseudomonadota</taxon>
        <taxon>Alphaproteobacteria</taxon>
        <taxon>Rhodobacterales</taxon>
        <taxon>Roseobacteraceae</taxon>
        <taxon>Pontibaca</taxon>
    </lineage>
</organism>
<protein>
    <submittedName>
        <fullName evidence="1">Uncharacterized protein</fullName>
    </submittedName>
</protein>
<sequence>MDDMNPRAVIGGNTPPDLIDEICAAHEAVRIEAEHWLDGAATVDDEPTMQAVDRIRKDAREWRLDLERGQKSATAPLYDAYKAEGARWKPTIDDAKRIEAGLVAVVDGYKRKLAAKKEAERRAAWEAAEAARREAEEAARLAAADDLEAQREAAAKAQAVIDAEKAAQAAQRDTVKGMRTVTRYEIEDHRAALHDIAASDRDAVTAFIEDYVRRNFKARAIKGVRVWTEREAF</sequence>
<name>A0A1R3W9Z8_9RHOB</name>
<dbReference type="EMBL" id="FTPS01000001">
    <property type="protein sequence ID" value="SIT74626.1"/>
    <property type="molecule type" value="Genomic_DNA"/>
</dbReference>
<evidence type="ECO:0000313" key="1">
    <source>
        <dbReference type="EMBL" id="SIT74626.1"/>
    </source>
</evidence>
<dbReference type="RefSeq" id="WP_076646438.1">
    <property type="nucleotide sequence ID" value="NZ_FTPS01000001.1"/>
</dbReference>
<dbReference type="Proteomes" id="UP000192455">
    <property type="component" value="Unassembled WGS sequence"/>
</dbReference>
<dbReference type="STRING" id="515897.SAMN05421849_0188"/>
<keyword evidence="2" id="KW-1185">Reference proteome</keyword>
<accession>A0A1R3W9Z8</accession>
<evidence type="ECO:0000313" key="2">
    <source>
        <dbReference type="Proteomes" id="UP000192455"/>
    </source>
</evidence>
<reference evidence="1 2" key="1">
    <citation type="submission" date="2017-01" db="EMBL/GenBank/DDBJ databases">
        <authorList>
            <person name="Mah S.A."/>
            <person name="Swanson W.J."/>
            <person name="Moy G.W."/>
            <person name="Vacquier V.D."/>
        </authorList>
    </citation>
    <scope>NUCLEOTIDE SEQUENCE [LARGE SCALE GENOMIC DNA]</scope>
    <source>
        <strain evidence="1 2">DSM 21219</strain>
    </source>
</reference>
<dbReference type="AlphaFoldDB" id="A0A1R3W9Z8"/>